<dbReference type="AlphaFoldDB" id="I7GKB9"/>
<reference evidence="1" key="1">
    <citation type="journal article" date="2007" name="PLoS Biol.">
        <title>Rate of evolution in brain-expressed genes in humans and other primates.</title>
        <authorList>
            <person name="Wang H.-Y."/>
            <person name="Chien H.-C."/>
            <person name="Osada N."/>
            <person name="Hashimoto K."/>
            <person name="Sugano S."/>
            <person name="Gojobori T."/>
            <person name="Chou C.-K."/>
            <person name="Tsai S.-F."/>
            <person name="Wu C.-I."/>
            <person name="Shen C.-K.J."/>
        </authorList>
    </citation>
    <scope>NUCLEOTIDE SEQUENCE</scope>
</reference>
<protein>
    <submittedName>
        <fullName evidence="1">Macaca fascicularis brain cDNA clone: QbsA-11213, similar to human RAP2A, member of RAS oncogene family (RAP2A), mRNA, RefSeq: NM_021033.3</fullName>
    </submittedName>
</protein>
<organism evidence="1">
    <name type="scientific">Macaca fascicularis</name>
    <name type="common">Crab-eating macaque</name>
    <name type="synonym">Cynomolgus monkey</name>
    <dbReference type="NCBI Taxonomy" id="9541"/>
    <lineage>
        <taxon>Eukaryota</taxon>
        <taxon>Metazoa</taxon>
        <taxon>Chordata</taxon>
        <taxon>Craniata</taxon>
        <taxon>Vertebrata</taxon>
        <taxon>Euteleostomi</taxon>
        <taxon>Mammalia</taxon>
        <taxon>Eutheria</taxon>
        <taxon>Euarchontoglires</taxon>
        <taxon>Primates</taxon>
        <taxon>Haplorrhini</taxon>
        <taxon>Catarrhini</taxon>
        <taxon>Cercopithecidae</taxon>
        <taxon>Cercopithecinae</taxon>
        <taxon>Macaca</taxon>
    </lineage>
</organism>
<evidence type="ECO:0000313" key="1">
    <source>
        <dbReference type="EMBL" id="BAE88465.1"/>
    </source>
</evidence>
<name>I7GKB9_MACFA</name>
<accession>I7GKB9</accession>
<proteinExistence type="evidence at transcript level"/>
<sequence>MVTDAFHFVQLKQNKPASDQKYYIKSFLKLSKGALMIFSFGL</sequence>
<dbReference type="EMBL" id="AB171402">
    <property type="protein sequence ID" value="BAE88465.1"/>
    <property type="molecule type" value="mRNA"/>
</dbReference>